<proteinExistence type="predicted"/>
<evidence type="ECO:0000313" key="2">
    <source>
        <dbReference type="EMBL" id="MBU9360837.1"/>
    </source>
</evidence>
<dbReference type="AlphaFoldDB" id="A0AAP2HS38"/>
<keyword evidence="2" id="KW-0540">Nuclease</keyword>
<dbReference type="RefSeq" id="WP_217085111.1">
    <property type="nucleotide sequence ID" value="NZ_JAHPMX010000053.1"/>
</dbReference>
<dbReference type="Proteomes" id="UP001196915">
    <property type="component" value="Unassembled WGS sequence"/>
</dbReference>
<gene>
    <name evidence="2" type="ORF">KTE52_31455</name>
</gene>
<keyword evidence="2" id="KW-0378">Hydrolase</keyword>
<sequence length="181" mass="20232">MLMQRIEDAMTFRFGSVCSGIEAASVDFDAFPRFWSKVDRRGPDECWLWTAAIHSSGYGKFGAGGKYGKTLLAHRVSYEIANGSVPDGLWVLHRCDVRLCCNPKHLFAGTPLDNVVDMMDKGRFRGYDKSGEANPAARLRKEQVIEIRQLLAVGTSQKAIAERFDISRQLVSAIKCGEVWQ</sequence>
<reference evidence="2" key="1">
    <citation type="submission" date="2021-06" db="EMBL/GenBank/DDBJ databases">
        <title>A collection of bacterial strains from the Burkholderia cepacia Research Laboratory and Repository.</title>
        <authorList>
            <person name="Lipuma J."/>
            <person name="Spilker T."/>
        </authorList>
    </citation>
    <scope>NUCLEOTIDE SEQUENCE</scope>
    <source>
        <strain evidence="2">AU37435</strain>
    </source>
</reference>
<organism evidence="2 3">
    <name type="scientific">Burkholderia multivorans</name>
    <dbReference type="NCBI Taxonomy" id="87883"/>
    <lineage>
        <taxon>Bacteria</taxon>
        <taxon>Pseudomonadati</taxon>
        <taxon>Pseudomonadota</taxon>
        <taxon>Betaproteobacteria</taxon>
        <taxon>Burkholderiales</taxon>
        <taxon>Burkholderiaceae</taxon>
        <taxon>Burkholderia</taxon>
        <taxon>Burkholderia cepacia complex</taxon>
    </lineage>
</organism>
<feature type="domain" description="HNH nuclease" evidence="1">
    <location>
        <begin position="72"/>
        <end position="115"/>
    </location>
</feature>
<protein>
    <submittedName>
        <fullName evidence="2">HNH endonuclease</fullName>
    </submittedName>
</protein>
<evidence type="ECO:0000313" key="3">
    <source>
        <dbReference type="Proteomes" id="UP001196915"/>
    </source>
</evidence>
<evidence type="ECO:0000259" key="1">
    <source>
        <dbReference type="Pfam" id="PF13392"/>
    </source>
</evidence>
<accession>A0AAP2HS38</accession>
<name>A0AAP2HS38_9BURK</name>
<dbReference type="Pfam" id="PF13392">
    <property type="entry name" value="HNH_3"/>
    <property type="match status" value="1"/>
</dbReference>
<comment type="caution">
    <text evidence="2">The sequence shown here is derived from an EMBL/GenBank/DDBJ whole genome shotgun (WGS) entry which is preliminary data.</text>
</comment>
<dbReference type="InterPro" id="IPR003615">
    <property type="entry name" value="HNH_nuc"/>
</dbReference>
<keyword evidence="2" id="KW-0255">Endonuclease</keyword>
<dbReference type="EMBL" id="JAHPMX010000053">
    <property type="protein sequence ID" value="MBU9360837.1"/>
    <property type="molecule type" value="Genomic_DNA"/>
</dbReference>
<dbReference type="GO" id="GO:0004519">
    <property type="term" value="F:endonuclease activity"/>
    <property type="evidence" value="ECO:0007669"/>
    <property type="project" value="UniProtKB-KW"/>
</dbReference>